<proteinExistence type="predicted"/>
<evidence type="ECO:0000313" key="2">
    <source>
        <dbReference type="Proteomes" id="UP001234178"/>
    </source>
</evidence>
<comment type="caution">
    <text evidence="1">The sequence shown here is derived from an EMBL/GenBank/DDBJ whole genome shotgun (WGS) entry which is preliminary data.</text>
</comment>
<name>A0ABQ9Z022_9CRUS</name>
<organism evidence="1 2">
    <name type="scientific">Daphnia magna</name>
    <dbReference type="NCBI Taxonomy" id="35525"/>
    <lineage>
        <taxon>Eukaryota</taxon>
        <taxon>Metazoa</taxon>
        <taxon>Ecdysozoa</taxon>
        <taxon>Arthropoda</taxon>
        <taxon>Crustacea</taxon>
        <taxon>Branchiopoda</taxon>
        <taxon>Diplostraca</taxon>
        <taxon>Cladocera</taxon>
        <taxon>Anomopoda</taxon>
        <taxon>Daphniidae</taxon>
        <taxon>Daphnia</taxon>
    </lineage>
</organism>
<sequence>MLSVSDLSSLEDVVEENTLVGKDEFDRDEDLVEDGNGVSVGSMSKKRKVAPSQKHLIRDLVIDVSNWTTTVQLIRKKFVSNNNHMDVIFSDGVKCVKGVIYRNLCSKTYTLSKCRLKEYKGPVHNLPMLALQVEFSAFTECVVDLALTARGQVAGTSNQTGLNTRQLSTQTHDYNMVSEIRLP</sequence>
<gene>
    <name evidence="1" type="ORF">OUZ56_011355</name>
</gene>
<dbReference type="EMBL" id="JAOYFB010000002">
    <property type="protein sequence ID" value="KAK4006200.1"/>
    <property type="molecule type" value="Genomic_DNA"/>
</dbReference>
<evidence type="ECO:0000313" key="1">
    <source>
        <dbReference type="EMBL" id="KAK4006200.1"/>
    </source>
</evidence>
<keyword evidence="2" id="KW-1185">Reference proteome</keyword>
<protein>
    <submittedName>
        <fullName evidence="1">Uncharacterized protein</fullName>
    </submittedName>
</protein>
<accession>A0ABQ9Z022</accession>
<reference evidence="1 2" key="1">
    <citation type="journal article" date="2023" name="Nucleic Acids Res.">
        <title>The hologenome of Daphnia magna reveals possible DNA methylation and microbiome-mediated evolution of the host genome.</title>
        <authorList>
            <person name="Chaturvedi A."/>
            <person name="Li X."/>
            <person name="Dhandapani V."/>
            <person name="Marshall H."/>
            <person name="Kissane S."/>
            <person name="Cuenca-Cambronero M."/>
            <person name="Asole G."/>
            <person name="Calvet F."/>
            <person name="Ruiz-Romero M."/>
            <person name="Marangio P."/>
            <person name="Guigo R."/>
            <person name="Rago D."/>
            <person name="Mirbahai L."/>
            <person name="Eastwood N."/>
            <person name="Colbourne J.K."/>
            <person name="Zhou J."/>
            <person name="Mallon E."/>
            <person name="Orsini L."/>
        </authorList>
    </citation>
    <scope>NUCLEOTIDE SEQUENCE [LARGE SCALE GENOMIC DNA]</scope>
    <source>
        <strain evidence="1">LRV0_1</strain>
    </source>
</reference>
<dbReference type="Proteomes" id="UP001234178">
    <property type="component" value="Unassembled WGS sequence"/>
</dbReference>